<dbReference type="AlphaFoldDB" id="A0A5N6UUQ5"/>
<protein>
    <submittedName>
        <fullName evidence="1">Uncharacterized protein</fullName>
    </submittedName>
</protein>
<gene>
    <name evidence="1" type="ORF">BDV40DRAFT_265738</name>
</gene>
<dbReference type="EMBL" id="ML738632">
    <property type="protein sequence ID" value="KAE8162163.1"/>
    <property type="molecule type" value="Genomic_DNA"/>
</dbReference>
<evidence type="ECO:0000313" key="1">
    <source>
        <dbReference type="EMBL" id="KAE8162163.1"/>
    </source>
</evidence>
<sequence>MRARNLISVPIFGLNFILPYTVQRYDNSDYHHLTVSTGFRFCMLSRKMYWFPRIYQEFNDIYMTHAS</sequence>
<dbReference type="Proteomes" id="UP000326950">
    <property type="component" value="Unassembled WGS sequence"/>
</dbReference>
<proteinExistence type="predicted"/>
<keyword evidence="2" id="KW-1185">Reference proteome</keyword>
<name>A0A5N6UUQ5_ASPTM</name>
<evidence type="ECO:0000313" key="2">
    <source>
        <dbReference type="Proteomes" id="UP000326950"/>
    </source>
</evidence>
<reference evidence="1 2" key="1">
    <citation type="submission" date="2019-04" db="EMBL/GenBank/DDBJ databases">
        <title>Friends and foes A comparative genomics study of 23 Aspergillus species from section Flavi.</title>
        <authorList>
            <consortium name="DOE Joint Genome Institute"/>
            <person name="Kjaerbolling I."/>
            <person name="Vesth T."/>
            <person name="Frisvad J.C."/>
            <person name="Nybo J.L."/>
            <person name="Theobald S."/>
            <person name="Kildgaard S."/>
            <person name="Isbrandt T."/>
            <person name="Kuo A."/>
            <person name="Sato A."/>
            <person name="Lyhne E.K."/>
            <person name="Kogle M.E."/>
            <person name="Wiebenga A."/>
            <person name="Kun R.S."/>
            <person name="Lubbers R.J."/>
            <person name="Makela M.R."/>
            <person name="Barry K."/>
            <person name="Chovatia M."/>
            <person name="Clum A."/>
            <person name="Daum C."/>
            <person name="Haridas S."/>
            <person name="He G."/>
            <person name="LaButti K."/>
            <person name="Lipzen A."/>
            <person name="Mondo S."/>
            <person name="Riley R."/>
            <person name="Salamov A."/>
            <person name="Simmons B.A."/>
            <person name="Magnuson J.K."/>
            <person name="Henrissat B."/>
            <person name="Mortensen U.H."/>
            <person name="Larsen T.O."/>
            <person name="Devries R.P."/>
            <person name="Grigoriev I.V."/>
            <person name="Machida M."/>
            <person name="Baker S.E."/>
            <person name="Andersen M.R."/>
        </authorList>
    </citation>
    <scope>NUCLEOTIDE SEQUENCE [LARGE SCALE GENOMIC DNA]</scope>
    <source>
        <strain evidence="1 2">CBS 117626</strain>
    </source>
</reference>
<organism evidence="1 2">
    <name type="scientific">Aspergillus tamarii</name>
    <dbReference type="NCBI Taxonomy" id="41984"/>
    <lineage>
        <taxon>Eukaryota</taxon>
        <taxon>Fungi</taxon>
        <taxon>Dikarya</taxon>
        <taxon>Ascomycota</taxon>
        <taxon>Pezizomycotina</taxon>
        <taxon>Eurotiomycetes</taxon>
        <taxon>Eurotiomycetidae</taxon>
        <taxon>Eurotiales</taxon>
        <taxon>Aspergillaceae</taxon>
        <taxon>Aspergillus</taxon>
        <taxon>Aspergillus subgen. Circumdati</taxon>
    </lineage>
</organism>
<accession>A0A5N6UUQ5</accession>